<dbReference type="Proteomes" id="UP000662088">
    <property type="component" value="Unassembled WGS sequence"/>
</dbReference>
<accession>A0A8I0AB52</accession>
<feature type="compositionally biased region" description="Low complexity" evidence="1">
    <location>
        <begin position="146"/>
        <end position="162"/>
    </location>
</feature>
<feature type="compositionally biased region" description="Polar residues" evidence="1">
    <location>
        <begin position="96"/>
        <end position="145"/>
    </location>
</feature>
<gene>
    <name evidence="3" type="ORF">H8R92_12620</name>
</gene>
<dbReference type="Gene3D" id="2.60.40.10">
    <property type="entry name" value="Immunoglobulins"/>
    <property type="match status" value="1"/>
</dbReference>
<dbReference type="EMBL" id="JACOOQ010000028">
    <property type="protein sequence ID" value="MBC5641206.1"/>
    <property type="molecule type" value="Genomic_DNA"/>
</dbReference>
<reference evidence="3" key="1">
    <citation type="submission" date="2020-08" db="EMBL/GenBank/DDBJ databases">
        <title>Genome public.</title>
        <authorList>
            <person name="Liu C."/>
            <person name="Sun Q."/>
        </authorList>
    </citation>
    <scope>NUCLEOTIDE SEQUENCE</scope>
    <source>
        <strain evidence="3">NSJ-42</strain>
    </source>
</reference>
<feature type="transmembrane region" description="Helical" evidence="2">
    <location>
        <begin position="20"/>
        <end position="39"/>
    </location>
</feature>
<name>A0A8I0AB52_9CLOT</name>
<keyword evidence="2" id="KW-0812">Transmembrane</keyword>
<organism evidence="3 4">
    <name type="scientific">Clostridium lentum</name>
    <dbReference type="NCBI Taxonomy" id="2763037"/>
    <lineage>
        <taxon>Bacteria</taxon>
        <taxon>Bacillati</taxon>
        <taxon>Bacillota</taxon>
        <taxon>Clostridia</taxon>
        <taxon>Eubacteriales</taxon>
        <taxon>Clostridiaceae</taxon>
        <taxon>Clostridium</taxon>
    </lineage>
</organism>
<evidence type="ECO:0000256" key="2">
    <source>
        <dbReference type="SAM" id="Phobius"/>
    </source>
</evidence>
<dbReference type="RefSeq" id="WP_186835631.1">
    <property type="nucleotide sequence ID" value="NZ_JACOOQ010000028.1"/>
</dbReference>
<sequence>MKRKEILVLIGEVLGSRAVYSIASLVITMTMLSGITIILRNDIRDIKNYVQSVVDKDPNYKEVHGQVSGSENVIRGNIDVETLLAKDDKKIEDANTASNINNGYDNYTPTQTVADDISNKPSNIANNSSVSGETSSGITSNNKPLNNDGNVNTNDNTNNSNDSQKEEINDRSSFNGKDVMVSEGEPFNPMNALQLAATDINGKNITNKIVITENNVDTYKPGLYTVKANVTLSNENTLEKEFLVRVEPTILNLAVNDLKISKDVLEKNEHFNLTFAVKSSKSYLEVASVNINNKDYTVNKLSSGSFLRKSDKYEVDLVAPVKGGTEKIQIKSVTMSDGTIVDVDKSIEIEILKEEAQITDVVIKNISNEQEKISLEYNLNDIDETIDKAMLYLYNEENIIIQQEELQKNNKSNIELDINENGIYKVEIRAYYKEDINTVSDFYLEKELFVENIEVSKFNNELLNENEQISMASIDYEAESRLRMSISKNEGSYRQVNTNLASVEGESEISGLDNQELTQDIKIIGNVMDDKGNMPVTNFKVTVPTTANFTVNKSGNLIGPTLQVINEGRQEIDVYANGFEKVGNGDIEIISEKEVLTNKELDRKSISLKLVGSEGIAYLSATKDGNGGVSENVGLSTLSESGVKLLTLSSGNETPQVKRIDIQGKAGIKPITKPASDKFILTLKIKKRVNE</sequence>
<dbReference type="InterPro" id="IPR013783">
    <property type="entry name" value="Ig-like_fold"/>
</dbReference>
<evidence type="ECO:0000256" key="1">
    <source>
        <dbReference type="SAM" id="MobiDB-lite"/>
    </source>
</evidence>
<protein>
    <submittedName>
        <fullName evidence="3">DUF5011 domain-containing protein</fullName>
    </submittedName>
</protein>
<keyword evidence="4" id="KW-1185">Reference proteome</keyword>
<feature type="region of interest" description="Disordered" evidence="1">
    <location>
        <begin position="96"/>
        <end position="181"/>
    </location>
</feature>
<comment type="caution">
    <text evidence="3">The sequence shown here is derived from an EMBL/GenBank/DDBJ whole genome shotgun (WGS) entry which is preliminary data.</text>
</comment>
<proteinExistence type="predicted"/>
<evidence type="ECO:0000313" key="4">
    <source>
        <dbReference type="Proteomes" id="UP000662088"/>
    </source>
</evidence>
<dbReference type="AlphaFoldDB" id="A0A8I0AB52"/>
<evidence type="ECO:0000313" key="3">
    <source>
        <dbReference type="EMBL" id="MBC5641206.1"/>
    </source>
</evidence>
<keyword evidence="2" id="KW-1133">Transmembrane helix</keyword>
<keyword evidence="2" id="KW-0472">Membrane</keyword>